<dbReference type="InterPro" id="IPR002797">
    <property type="entry name" value="Polysacc_synth"/>
</dbReference>
<evidence type="ECO:0000256" key="4">
    <source>
        <dbReference type="ARBA" id="ARBA00022989"/>
    </source>
</evidence>
<feature type="transmembrane region" description="Helical" evidence="6">
    <location>
        <begin position="39"/>
        <end position="56"/>
    </location>
</feature>
<feature type="transmembrane region" description="Helical" evidence="6">
    <location>
        <begin position="201"/>
        <end position="222"/>
    </location>
</feature>
<feature type="transmembrane region" description="Helical" evidence="6">
    <location>
        <begin position="326"/>
        <end position="350"/>
    </location>
</feature>
<dbReference type="AlphaFoldDB" id="A0AAE3KFF3"/>
<evidence type="ECO:0000256" key="3">
    <source>
        <dbReference type="ARBA" id="ARBA00022692"/>
    </source>
</evidence>
<evidence type="ECO:0000313" key="7">
    <source>
        <dbReference type="EMBL" id="MCP1673987.1"/>
    </source>
</evidence>
<evidence type="ECO:0000313" key="8">
    <source>
        <dbReference type="Proteomes" id="UP001205843"/>
    </source>
</evidence>
<feature type="transmembrane region" description="Helical" evidence="6">
    <location>
        <begin position="139"/>
        <end position="163"/>
    </location>
</feature>
<feature type="transmembrane region" description="Helical" evidence="6">
    <location>
        <begin position="105"/>
        <end position="127"/>
    </location>
</feature>
<feature type="transmembrane region" description="Helical" evidence="6">
    <location>
        <begin position="242"/>
        <end position="269"/>
    </location>
</feature>
<feature type="transmembrane region" description="Helical" evidence="6">
    <location>
        <begin position="62"/>
        <end position="84"/>
    </location>
</feature>
<evidence type="ECO:0000256" key="6">
    <source>
        <dbReference type="SAM" id="Phobius"/>
    </source>
</evidence>
<proteinExistence type="predicted"/>
<reference evidence="7" key="1">
    <citation type="submission" date="2022-03" db="EMBL/GenBank/DDBJ databases">
        <title>Genomic Encyclopedia of Type Strains, Phase III (KMG-III): the genomes of soil and plant-associated and newly described type strains.</title>
        <authorList>
            <person name="Whitman W."/>
        </authorList>
    </citation>
    <scope>NUCLEOTIDE SEQUENCE</scope>
    <source>
        <strain evidence="7">ANL 6-2</strain>
    </source>
</reference>
<dbReference type="InterPro" id="IPR050833">
    <property type="entry name" value="Poly_Biosynth_Transport"/>
</dbReference>
<keyword evidence="4 6" id="KW-1133">Transmembrane helix</keyword>
<evidence type="ECO:0000256" key="5">
    <source>
        <dbReference type="ARBA" id="ARBA00023136"/>
    </source>
</evidence>
<name>A0AAE3KFF3_9GAMM</name>
<accession>A0AAE3KFF3</accession>
<dbReference type="CDD" id="cd13128">
    <property type="entry name" value="MATE_Wzx_like"/>
    <property type="match status" value="1"/>
</dbReference>
<dbReference type="GO" id="GO:0005886">
    <property type="term" value="C:plasma membrane"/>
    <property type="evidence" value="ECO:0007669"/>
    <property type="project" value="UniProtKB-SubCell"/>
</dbReference>
<comment type="subcellular location">
    <subcellularLocation>
        <location evidence="1">Cell membrane</location>
        <topology evidence="1">Multi-pass membrane protein</topology>
    </subcellularLocation>
</comment>
<dbReference type="Pfam" id="PF01943">
    <property type="entry name" value="Polysacc_synt"/>
    <property type="match status" value="1"/>
</dbReference>
<dbReference type="Proteomes" id="UP001205843">
    <property type="component" value="Unassembled WGS sequence"/>
</dbReference>
<evidence type="ECO:0000256" key="1">
    <source>
        <dbReference type="ARBA" id="ARBA00004651"/>
    </source>
</evidence>
<sequence length="456" mass="49034">MNALIAMLAQRLKGLRGEGLRGQLVKGGIGSLGVNGGRILLQFAVAVVLARALGAAGYGVYAFALAIVTLLAIPAQVGLPQLVVRETARAQVEERWARMRGLWTWSTVFVLAFSAVLLVPFVIAWTVGIPFLSEDRASALLWGLLLVPLLALGQLRGAALHGLRRVVLGQLPEHIIRPALLVIFTLIVIVLPLSYPLDAAGAMALHLLAAAIAFVFGAWLLLRHIPEQLHGLRTREYDARVWLSAAWPLALLGGMHVINHSAAVVVLGFFATDADVGVYRIVAQAATLVSFGLTALTQVVMPHFSRLHREGDYHRLQQLVTQSARAILLLSLPPAIVFVLFGEWILAVVFGEEFAVGYVALVILVSGQLVHAAMGPVAILLNMTGHEKDSLKGVATAAVLNVALNLSLVPLFGLEGAAVAMALTLTTWNLLLRRAVMRRLGLEMLAVPMTRKTRHD</sequence>
<dbReference type="PANTHER" id="PTHR30250">
    <property type="entry name" value="PST FAMILY PREDICTED COLANIC ACID TRANSPORTER"/>
    <property type="match status" value="1"/>
</dbReference>
<comment type="caution">
    <text evidence="7">The sequence shown here is derived from an EMBL/GenBank/DDBJ whole genome shotgun (WGS) entry which is preliminary data.</text>
</comment>
<evidence type="ECO:0000256" key="2">
    <source>
        <dbReference type="ARBA" id="ARBA00022475"/>
    </source>
</evidence>
<keyword evidence="5 6" id="KW-0472">Membrane</keyword>
<keyword evidence="8" id="KW-1185">Reference proteome</keyword>
<feature type="transmembrane region" description="Helical" evidence="6">
    <location>
        <begin position="175"/>
        <end position="195"/>
    </location>
</feature>
<feature type="transmembrane region" description="Helical" evidence="6">
    <location>
        <begin position="356"/>
        <end position="381"/>
    </location>
</feature>
<dbReference type="PANTHER" id="PTHR30250:SF11">
    <property type="entry name" value="O-ANTIGEN TRANSPORTER-RELATED"/>
    <property type="match status" value="1"/>
</dbReference>
<organism evidence="7 8">
    <name type="scientific">Natronocella acetinitrilica</name>
    <dbReference type="NCBI Taxonomy" id="414046"/>
    <lineage>
        <taxon>Bacteria</taxon>
        <taxon>Pseudomonadati</taxon>
        <taxon>Pseudomonadota</taxon>
        <taxon>Gammaproteobacteria</taxon>
        <taxon>Chromatiales</taxon>
        <taxon>Ectothiorhodospiraceae</taxon>
        <taxon>Natronocella</taxon>
    </lineage>
</organism>
<keyword evidence="2" id="KW-1003">Cell membrane</keyword>
<gene>
    <name evidence="7" type="ORF">J2T57_001086</name>
</gene>
<dbReference type="EMBL" id="JALJXV010000002">
    <property type="protein sequence ID" value="MCP1673987.1"/>
    <property type="molecule type" value="Genomic_DNA"/>
</dbReference>
<protein>
    <submittedName>
        <fullName evidence="7">O-antigen/teichoic acid export membrane protein</fullName>
    </submittedName>
</protein>
<keyword evidence="3 6" id="KW-0812">Transmembrane</keyword>
<dbReference type="RefSeq" id="WP_253475392.1">
    <property type="nucleotide sequence ID" value="NZ_JALJXV010000002.1"/>
</dbReference>
<feature type="transmembrane region" description="Helical" evidence="6">
    <location>
        <begin position="281"/>
        <end position="305"/>
    </location>
</feature>